<feature type="transmembrane region" description="Helical" evidence="1">
    <location>
        <begin position="88"/>
        <end position="107"/>
    </location>
</feature>
<evidence type="ECO:0000256" key="1">
    <source>
        <dbReference type="SAM" id="Phobius"/>
    </source>
</evidence>
<protein>
    <submittedName>
        <fullName evidence="2">Uncharacterized protein</fullName>
    </submittedName>
</protein>
<evidence type="ECO:0000313" key="3">
    <source>
        <dbReference type="Proteomes" id="UP001431783"/>
    </source>
</evidence>
<organism evidence="2 3">
    <name type="scientific">Henosepilachna vigintioctopunctata</name>
    <dbReference type="NCBI Taxonomy" id="420089"/>
    <lineage>
        <taxon>Eukaryota</taxon>
        <taxon>Metazoa</taxon>
        <taxon>Ecdysozoa</taxon>
        <taxon>Arthropoda</taxon>
        <taxon>Hexapoda</taxon>
        <taxon>Insecta</taxon>
        <taxon>Pterygota</taxon>
        <taxon>Neoptera</taxon>
        <taxon>Endopterygota</taxon>
        <taxon>Coleoptera</taxon>
        <taxon>Polyphaga</taxon>
        <taxon>Cucujiformia</taxon>
        <taxon>Coccinelloidea</taxon>
        <taxon>Coccinellidae</taxon>
        <taxon>Epilachninae</taxon>
        <taxon>Epilachnini</taxon>
        <taxon>Henosepilachna</taxon>
    </lineage>
</organism>
<accession>A0AAW1UEY9</accession>
<feature type="transmembrane region" description="Helical" evidence="1">
    <location>
        <begin position="54"/>
        <end position="76"/>
    </location>
</feature>
<keyword evidence="1" id="KW-0812">Transmembrane</keyword>
<comment type="caution">
    <text evidence="2">The sequence shown here is derived from an EMBL/GenBank/DDBJ whole genome shotgun (WGS) entry which is preliminary data.</text>
</comment>
<reference evidence="2 3" key="1">
    <citation type="submission" date="2023-03" db="EMBL/GenBank/DDBJ databases">
        <title>Genome insight into feeding habits of ladybird beetles.</title>
        <authorList>
            <person name="Li H.-S."/>
            <person name="Huang Y.-H."/>
            <person name="Pang H."/>
        </authorList>
    </citation>
    <scope>NUCLEOTIDE SEQUENCE [LARGE SCALE GENOMIC DNA]</scope>
    <source>
        <strain evidence="2">SYSU_2023b</strain>
        <tissue evidence="2">Whole body</tissue>
    </source>
</reference>
<sequence>MIIKEFIEDVCDEDFENEENQYYNQMNQIIMGEKLKICFMLYHSIYSGVRNYIALNYIPTLLILIGVLFLGGGVMIEIFSDSDIHASFASSLSIAVSVVLSVGLYTVSGQKIKDQVVINFLRLEIKFQREHNFPNNSTDFCIAT</sequence>
<dbReference type="Proteomes" id="UP001431783">
    <property type="component" value="Unassembled WGS sequence"/>
</dbReference>
<proteinExistence type="predicted"/>
<dbReference type="AlphaFoldDB" id="A0AAW1UEY9"/>
<gene>
    <name evidence="2" type="ORF">WA026_019767</name>
</gene>
<dbReference type="EMBL" id="JARQZJ010000073">
    <property type="protein sequence ID" value="KAK9882251.1"/>
    <property type="molecule type" value="Genomic_DNA"/>
</dbReference>
<keyword evidence="1" id="KW-1133">Transmembrane helix</keyword>
<evidence type="ECO:0000313" key="2">
    <source>
        <dbReference type="EMBL" id="KAK9882251.1"/>
    </source>
</evidence>
<name>A0AAW1UEY9_9CUCU</name>
<keyword evidence="3" id="KW-1185">Reference proteome</keyword>
<keyword evidence="1" id="KW-0472">Membrane</keyword>